<proteinExistence type="predicted"/>
<feature type="region of interest" description="Disordered" evidence="1">
    <location>
        <begin position="1"/>
        <end position="43"/>
    </location>
</feature>
<dbReference type="Proteomes" id="UP000821866">
    <property type="component" value="Chromosome 10"/>
</dbReference>
<name>A0A9J6EQP8_RHIMP</name>
<comment type="caution">
    <text evidence="2">The sequence shown here is derived from an EMBL/GenBank/DDBJ whole genome shotgun (WGS) entry which is preliminary data.</text>
</comment>
<accession>A0A9J6EQP8</accession>
<protein>
    <submittedName>
        <fullName evidence="2">Uncharacterized protein</fullName>
    </submittedName>
</protein>
<evidence type="ECO:0000313" key="3">
    <source>
        <dbReference type="Proteomes" id="UP000821866"/>
    </source>
</evidence>
<sequence length="103" mass="10707">MAARVRQAVDPLVFGPVARRRDRQAGSGAHHAQQNNAVPAKEAFEVGTPSAAENSGRVLFTKSASSSPPLGPYAAPKFCKPPSPAALPRPPVHWISCGAVLTA</sequence>
<reference evidence="2" key="1">
    <citation type="journal article" date="2020" name="Cell">
        <title>Large-Scale Comparative Analyses of Tick Genomes Elucidate Their Genetic Diversity and Vector Capacities.</title>
        <authorList>
            <consortium name="Tick Genome and Microbiome Consortium (TIGMIC)"/>
            <person name="Jia N."/>
            <person name="Wang J."/>
            <person name="Shi W."/>
            <person name="Du L."/>
            <person name="Sun Y."/>
            <person name="Zhan W."/>
            <person name="Jiang J.F."/>
            <person name="Wang Q."/>
            <person name="Zhang B."/>
            <person name="Ji P."/>
            <person name="Bell-Sakyi L."/>
            <person name="Cui X.M."/>
            <person name="Yuan T.T."/>
            <person name="Jiang B.G."/>
            <person name="Yang W.F."/>
            <person name="Lam T.T."/>
            <person name="Chang Q.C."/>
            <person name="Ding S.J."/>
            <person name="Wang X.J."/>
            <person name="Zhu J.G."/>
            <person name="Ruan X.D."/>
            <person name="Zhao L."/>
            <person name="Wei J.T."/>
            <person name="Ye R.Z."/>
            <person name="Que T.C."/>
            <person name="Du C.H."/>
            <person name="Zhou Y.H."/>
            <person name="Cheng J.X."/>
            <person name="Dai P.F."/>
            <person name="Guo W.B."/>
            <person name="Han X.H."/>
            <person name="Huang E.J."/>
            <person name="Li L.F."/>
            <person name="Wei W."/>
            <person name="Gao Y.C."/>
            <person name="Liu J.Z."/>
            <person name="Shao H.Z."/>
            <person name="Wang X."/>
            <person name="Wang C.C."/>
            <person name="Yang T.C."/>
            <person name="Huo Q.B."/>
            <person name="Li W."/>
            <person name="Chen H.Y."/>
            <person name="Chen S.E."/>
            <person name="Zhou L.G."/>
            <person name="Ni X.B."/>
            <person name="Tian J.H."/>
            <person name="Sheng Y."/>
            <person name="Liu T."/>
            <person name="Pan Y.S."/>
            <person name="Xia L.Y."/>
            <person name="Li J."/>
            <person name="Zhao F."/>
            <person name="Cao W.C."/>
        </authorList>
    </citation>
    <scope>NUCLEOTIDE SEQUENCE</scope>
    <source>
        <strain evidence="2">Rmic-2018</strain>
    </source>
</reference>
<gene>
    <name evidence="2" type="ORF">HPB51_000672</name>
</gene>
<dbReference type="EMBL" id="JABSTU010000002">
    <property type="protein sequence ID" value="KAH8036476.1"/>
    <property type="molecule type" value="Genomic_DNA"/>
</dbReference>
<dbReference type="AlphaFoldDB" id="A0A9J6EQP8"/>
<keyword evidence="3" id="KW-1185">Reference proteome</keyword>
<reference evidence="2" key="2">
    <citation type="submission" date="2021-09" db="EMBL/GenBank/DDBJ databases">
        <authorList>
            <person name="Jia N."/>
            <person name="Wang J."/>
            <person name="Shi W."/>
            <person name="Du L."/>
            <person name="Sun Y."/>
            <person name="Zhan W."/>
            <person name="Jiang J."/>
            <person name="Wang Q."/>
            <person name="Zhang B."/>
            <person name="Ji P."/>
            <person name="Sakyi L.B."/>
            <person name="Cui X."/>
            <person name="Yuan T."/>
            <person name="Jiang B."/>
            <person name="Yang W."/>
            <person name="Lam T.T.-Y."/>
            <person name="Chang Q."/>
            <person name="Ding S."/>
            <person name="Wang X."/>
            <person name="Zhu J."/>
            <person name="Ruan X."/>
            <person name="Zhao L."/>
            <person name="Wei J."/>
            <person name="Que T."/>
            <person name="Du C."/>
            <person name="Cheng J."/>
            <person name="Dai P."/>
            <person name="Han X."/>
            <person name="Huang E."/>
            <person name="Gao Y."/>
            <person name="Liu J."/>
            <person name="Shao H."/>
            <person name="Ye R."/>
            <person name="Li L."/>
            <person name="Wei W."/>
            <person name="Wang X."/>
            <person name="Wang C."/>
            <person name="Huo Q."/>
            <person name="Li W."/>
            <person name="Guo W."/>
            <person name="Chen H."/>
            <person name="Chen S."/>
            <person name="Zhou L."/>
            <person name="Zhou L."/>
            <person name="Ni X."/>
            <person name="Tian J."/>
            <person name="Zhou Y."/>
            <person name="Sheng Y."/>
            <person name="Liu T."/>
            <person name="Pan Y."/>
            <person name="Xia L."/>
            <person name="Li J."/>
            <person name="Zhao F."/>
            <person name="Cao W."/>
        </authorList>
    </citation>
    <scope>NUCLEOTIDE SEQUENCE</scope>
    <source>
        <strain evidence="2">Rmic-2018</strain>
        <tissue evidence="2">Larvae</tissue>
    </source>
</reference>
<evidence type="ECO:0000256" key="1">
    <source>
        <dbReference type="SAM" id="MobiDB-lite"/>
    </source>
</evidence>
<dbReference type="VEuPathDB" id="VectorBase:LOC119176599"/>
<evidence type="ECO:0000313" key="2">
    <source>
        <dbReference type="EMBL" id="KAH8036476.1"/>
    </source>
</evidence>
<organism evidence="2 3">
    <name type="scientific">Rhipicephalus microplus</name>
    <name type="common">Cattle tick</name>
    <name type="synonym">Boophilus microplus</name>
    <dbReference type="NCBI Taxonomy" id="6941"/>
    <lineage>
        <taxon>Eukaryota</taxon>
        <taxon>Metazoa</taxon>
        <taxon>Ecdysozoa</taxon>
        <taxon>Arthropoda</taxon>
        <taxon>Chelicerata</taxon>
        <taxon>Arachnida</taxon>
        <taxon>Acari</taxon>
        <taxon>Parasitiformes</taxon>
        <taxon>Ixodida</taxon>
        <taxon>Ixodoidea</taxon>
        <taxon>Ixodidae</taxon>
        <taxon>Rhipicephalinae</taxon>
        <taxon>Rhipicephalus</taxon>
        <taxon>Boophilus</taxon>
    </lineage>
</organism>